<organism evidence="1 2">
    <name type="scientific">Streptococcus sanguinis SK405</name>
    <dbReference type="NCBI Taxonomy" id="888817"/>
    <lineage>
        <taxon>Bacteria</taxon>
        <taxon>Bacillati</taxon>
        <taxon>Bacillota</taxon>
        <taxon>Bacilli</taxon>
        <taxon>Lactobacillales</taxon>
        <taxon>Streptococcaceae</taxon>
        <taxon>Streptococcus</taxon>
    </lineage>
</organism>
<sequence>MQNEAKLVRIKIYILMLKEDQNKNGASDRRFPLLFDFLKA</sequence>
<dbReference type="EMBL" id="AEWZ01000004">
    <property type="protein sequence ID" value="EGC24121.1"/>
    <property type="molecule type" value="Genomic_DNA"/>
</dbReference>
<accession>A0ABC9PB68</accession>
<name>A0ABC9PB68_STRSA</name>
<comment type="caution">
    <text evidence="1">The sequence shown here is derived from an EMBL/GenBank/DDBJ whole genome shotgun (WGS) entry which is preliminary data.</text>
</comment>
<dbReference type="Proteomes" id="UP000003857">
    <property type="component" value="Unassembled WGS sequence"/>
</dbReference>
<evidence type="ECO:0000313" key="2">
    <source>
        <dbReference type="Proteomes" id="UP000003857"/>
    </source>
</evidence>
<gene>
    <name evidence="1" type="ORF">HMPREF9390_1952</name>
</gene>
<evidence type="ECO:0000313" key="1">
    <source>
        <dbReference type="EMBL" id="EGC24121.1"/>
    </source>
</evidence>
<reference evidence="1 2" key="1">
    <citation type="submission" date="2011-01" db="EMBL/GenBank/DDBJ databases">
        <authorList>
            <person name="Muzny D."/>
            <person name="Qin X."/>
            <person name="Buhay C."/>
            <person name="Dugan-Rocha S."/>
            <person name="Ding Y."/>
            <person name="Chen G."/>
            <person name="Hawes A."/>
            <person name="Holder M."/>
            <person name="Jhangiani S."/>
            <person name="Johnson A."/>
            <person name="Khan Z."/>
            <person name="Li Z."/>
            <person name="Liu W."/>
            <person name="Liu X."/>
            <person name="Perez L."/>
            <person name="Shen H."/>
            <person name="Wang Q."/>
            <person name="Watt J."/>
            <person name="Xi L."/>
            <person name="Xin Y."/>
            <person name="Zhou J."/>
            <person name="Deng J."/>
            <person name="Jiang H."/>
            <person name="Liu Y."/>
            <person name="Qu J."/>
            <person name="Song X.-Z."/>
            <person name="Zhang L."/>
            <person name="Villasana D."/>
            <person name="Johnson A."/>
            <person name="Liu J."/>
            <person name="Liyanage D."/>
            <person name="Lorensuhewa L."/>
            <person name="Robinson T."/>
            <person name="Song A."/>
            <person name="Song B.-B."/>
            <person name="Dinh H."/>
            <person name="Thornton R."/>
            <person name="Coyle M."/>
            <person name="Francisco L."/>
            <person name="Jackson L."/>
            <person name="Javaid M."/>
            <person name="Korchina V."/>
            <person name="Kovar C."/>
            <person name="Mata R."/>
            <person name="Mathew T."/>
            <person name="Ngo R."/>
            <person name="Nguyen L."/>
            <person name="Nguyen N."/>
            <person name="Okwuonu G."/>
            <person name="Ongeri F."/>
            <person name="Pham C."/>
            <person name="Simmons D."/>
            <person name="Wilczek-Boney K."/>
            <person name="Hale W."/>
            <person name="Jakkamsetti A."/>
            <person name="Pham P."/>
            <person name="Ruth R."/>
            <person name="San Lucas F."/>
            <person name="Warren J."/>
            <person name="Zhang J."/>
            <person name="Zhao Z."/>
            <person name="Zhou C."/>
            <person name="Zhu D."/>
            <person name="Lee S."/>
            <person name="Bess C."/>
            <person name="Blankenburg K."/>
            <person name="Forbes L."/>
            <person name="Fu Q."/>
            <person name="Gubbala S."/>
            <person name="Hirani K."/>
            <person name="Jayaseelan J.C."/>
            <person name="Lara F."/>
            <person name="Munidasa M."/>
            <person name="Palculict T."/>
            <person name="Patil S."/>
            <person name="Pu L.-L."/>
            <person name="Saada N."/>
            <person name="Tang L."/>
            <person name="Weissenberger G."/>
            <person name="Zhu Y."/>
            <person name="Hemphill L."/>
            <person name="Shang Y."/>
            <person name="Youmans B."/>
            <person name="Ayvaz T."/>
            <person name="Ross M."/>
            <person name="Santibanez J."/>
            <person name="Aqrawi P."/>
            <person name="Gross S."/>
            <person name="Joshi V."/>
            <person name="Fowler G."/>
            <person name="Nazareth L."/>
            <person name="Reid J."/>
            <person name="Worley K."/>
            <person name="Petrosino J."/>
            <person name="Highlander S."/>
            <person name="Gibbs R."/>
        </authorList>
    </citation>
    <scope>NUCLEOTIDE SEQUENCE [LARGE SCALE GENOMIC DNA]</scope>
    <source>
        <strain evidence="1 2">SK405</strain>
    </source>
</reference>
<dbReference type="AlphaFoldDB" id="A0ABC9PB68"/>
<proteinExistence type="predicted"/>
<protein>
    <submittedName>
        <fullName evidence="1">Uncharacterized protein</fullName>
    </submittedName>
</protein>